<comment type="caution">
    <text evidence="4">The sequence shown here is derived from an EMBL/GenBank/DDBJ whole genome shotgun (WGS) entry which is preliminary data.</text>
</comment>
<dbReference type="PANTHER" id="PTHR30231:SF2">
    <property type="entry name" value="RIBONUCLEASE T"/>
    <property type="match status" value="1"/>
</dbReference>
<gene>
    <name evidence="4" type="ORF">CKF54_06390</name>
</gene>
<dbReference type="InterPro" id="IPR012337">
    <property type="entry name" value="RNaseH-like_sf"/>
</dbReference>
<dbReference type="GO" id="GO:0003676">
    <property type="term" value="F:nucleic acid binding"/>
    <property type="evidence" value="ECO:0007669"/>
    <property type="project" value="InterPro"/>
</dbReference>
<evidence type="ECO:0000313" key="5">
    <source>
        <dbReference type="Proteomes" id="UP000265691"/>
    </source>
</evidence>
<dbReference type="InterPro" id="IPR036397">
    <property type="entry name" value="RNaseH_sf"/>
</dbReference>
<dbReference type="AlphaFoldDB" id="A0A3A1Y6B5"/>
<dbReference type="Pfam" id="PF00929">
    <property type="entry name" value="RNase_T"/>
    <property type="match status" value="1"/>
</dbReference>
<dbReference type="SUPFAM" id="SSF53098">
    <property type="entry name" value="Ribonuclease H-like"/>
    <property type="match status" value="1"/>
</dbReference>
<evidence type="ECO:0000256" key="1">
    <source>
        <dbReference type="ARBA" id="ARBA00022722"/>
    </source>
</evidence>
<sequence length="272" mass="30744">MTNNSEFSVEQIEKICKLADEFDYSLFVNDHVNGVKAYNGHEYANYAEVTQLDKKDPVHQQAAEYMVKRFRGFCPIVVDIETTGIDYNIHSIIQIAAVALTFDKDLNLVPYAELKLNVHPLEGKQINPDSIAITKINPFNYQRKAVDLTTALTALCKFARGAQKAHGCKRCVLTAHNVNFDKGFIYHYLDLCKIKRVPFHPFTTFDTSVLGAIFLADSRLKIALNKLPNYNFDSSKAHDALFDAHECAKLFSYCVNSSRDMVAPYLTDEDAD</sequence>
<feature type="domain" description="Exonuclease" evidence="3">
    <location>
        <begin position="74"/>
        <end position="260"/>
    </location>
</feature>
<dbReference type="InterPro" id="IPR013520">
    <property type="entry name" value="Ribonucl_H"/>
</dbReference>
<evidence type="ECO:0000259" key="3">
    <source>
        <dbReference type="SMART" id="SM00479"/>
    </source>
</evidence>
<dbReference type="Gene3D" id="3.30.420.10">
    <property type="entry name" value="Ribonuclease H-like superfamily/Ribonuclease H"/>
    <property type="match status" value="1"/>
</dbReference>
<name>A0A3A1Y6B5_9GAMM</name>
<dbReference type="GO" id="GO:0008408">
    <property type="term" value="F:3'-5' exonuclease activity"/>
    <property type="evidence" value="ECO:0007669"/>
    <property type="project" value="TreeGrafter"/>
</dbReference>
<evidence type="ECO:0000313" key="4">
    <source>
        <dbReference type="EMBL" id="RIY31594.1"/>
    </source>
</evidence>
<proteinExistence type="predicted"/>
<accession>A0A3A1Y6B5</accession>
<keyword evidence="5" id="KW-1185">Reference proteome</keyword>
<dbReference type="RefSeq" id="WP_119525534.1">
    <property type="nucleotide sequence ID" value="NZ_NRHC01000085.1"/>
</dbReference>
<dbReference type="PANTHER" id="PTHR30231">
    <property type="entry name" value="DNA POLYMERASE III SUBUNIT EPSILON"/>
    <property type="match status" value="1"/>
</dbReference>
<keyword evidence="2" id="KW-0378">Hydrolase</keyword>
<reference evidence="4 5" key="1">
    <citation type="submission" date="2017-08" db="EMBL/GenBank/DDBJ databases">
        <title>Reclassification of Bisgaard taxon 37 and 44.</title>
        <authorList>
            <person name="Christensen H."/>
        </authorList>
    </citation>
    <scope>NUCLEOTIDE SEQUENCE [LARGE SCALE GENOMIC DNA]</scope>
    <source>
        <strain evidence="4 5">B96_3</strain>
    </source>
</reference>
<dbReference type="EMBL" id="NRHC01000085">
    <property type="protein sequence ID" value="RIY31594.1"/>
    <property type="molecule type" value="Genomic_DNA"/>
</dbReference>
<organism evidence="4 5">
    <name type="scientific">Psittacicella hinzii</name>
    <dbReference type="NCBI Taxonomy" id="2028575"/>
    <lineage>
        <taxon>Bacteria</taxon>
        <taxon>Pseudomonadati</taxon>
        <taxon>Pseudomonadota</taxon>
        <taxon>Gammaproteobacteria</taxon>
        <taxon>Pasteurellales</taxon>
        <taxon>Psittacicellaceae</taxon>
        <taxon>Psittacicella</taxon>
    </lineage>
</organism>
<keyword evidence="1" id="KW-0540">Nuclease</keyword>
<dbReference type="GO" id="GO:0005829">
    <property type="term" value="C:cytosol"/>
    <property type="evidence" value="ECO:0007669"/>
    <property type="project" value="TreeGrafter"/>
</dbReference>
<dbReference type="Proteomes" id="UP000265691">
    <property type="component" value="Unassembled WGS sequence"/>
</dbReference>
<keyword evidence="2" id="KW-0269">Exonuclease</keyword>
<dbReference type="SMART" id="SM00479">
    <property type="entry name" value="EXOIII"/>
    <property type="match status" value="1"/>
</dbReference>
<dbReference type="OrthoDB" id="9778264at2"/>
<dbReference type="GO" id="GO:0045004">
    <property type="term" value="P:DNA replication proofreading"/>
    <property type="evidence" value="ECO:0007669"/>
    <property type="project" value="TreeGrafter"/>
</dbReference>
<protein>
    <recommendedName>
        <fullName evidence="3">Exonuclease domain-containing protein</fullName>
    </recommendedName>
</protein>
<evidence type="ECO:0000256" key="2">
    <source>
        <dbReference type="ARBA" id="ARBA00022839"/>
    </source>
</evidence>